<dbReference type="PANTHER" id="PTHR30408:SF12">
    <property type="entry name" value="TYPE I RESTRICTION ENZYME MJAVIII SPECIFICITY SUBUNIT"/>
    <property type="match status" value="1"/>
</dbReference>
<keyword evidence="3" id="KW-0238">DNA-binding</keyword>
<reference evidence="6 7" key="1">
    <citation type="submission" date="2016-10" db="EMBL/GenBank/DDBJ databases">
        <authorList>
            <person name="de Groot N.N."/>
        </authorList>
    </citation>
    <scope>NUCLEOTIDE SEQUENCE [LARGE SCALE GENOMIC DNA]</scope>
    <source>
        <strain evidence="6 7">LMG 2158</strain>
    </source>
</reference>
<dbReference type="GO" id="GO:0003677">
    <property type="term" value="F:DNA binding"/>
    <property type="evidence" value="ECO:0007669"/>
    <property type="project" value="UniProtKB-KW"/>
</dbReference>
<dbReference type="InterPro" id="IPR000055">
    <property type="entry name" value="Restrct_endonuc_typeI_TRD"/>
</dbReference>
<name>A0A1H6MKC4_9PSED</name>
<feature type="domain" description="Type I restriction modification DNA specificity" evidence="5">
    <location>
        <begin position="4"/>
        <end position="176"/>
    </location>
</feature>
<evidence type="ECO:0000256" key="1">
    <source>
        <dbReference type="ARBA" id="ARBA00010923"/>
    </source>
</evidence>
<dbReference type="InterPro" id="IPR044946">
    <property type="entry name" value="Restrct_endonuc_typeI_TRD_sf"/>
</dbReference>
<feature type="domain" description="Type I restriction modification DNA specificity" evidence="5">
    <location>
        <begin position="235"/>
        <end position="363"/>
    </location>
</feature>
<comment type="similarity">
    <text evidence="1">Belongs to the type-I restriction system S methylase family.</text>
</comment>
<dbReference type="OrthoDB" id="398435at2"/>
<evidence type="ECO:0000259" key="5">
    <source>
        <dbReference type="Pfam" id="PF01420"/>
    </source>
</evidence>
<protein>
    <submittedName>
        <fullName evidence="6">Type I restriction enzyme, S subunit</fullName>
    </submittedName>
</protein>
<sequence>MRLPETWVEARFGDVLSRVDTKVDPQTSLTKSHFYVGLEHIESHTGRLLREAEEVTEGSDILSIKTAFNAGDILYGKLRPNLNKVHLAVQDGICSTDIWALRASEFLLPDFALRYLRSPAIYVRAAQLAAGANLPRISANAFDRLSIPLPTLPEQQRIVNLLQQADELRSAKQDAIKLCSELNKALFEKHFGIAGATTQWPMEPFGKYTTYSKYGPRFPDQAYSESGIHVLRTTDMNNDGTIRWWEAPKLALTEKQIQEHTLKPGTLVVSRSGTIGPFALFDGPEGQCVAGAYLIEFGLADSIEPEYVRALFSTPYLQQMLRKSVRSVAQPNINAPNIRAIQIPVPPRDRQEAFSNQIKKLREWTKQLANSAANFEDFFQNIIGEAFSGDLTTAWRDKHAAEVAEAAHVRDALLRERGAKITLKTNSAATTTTQADLDLRPSRHWLLGELSEFQRQVLAAFTEYCLQSGQPLLVEDPEVFGRFCDDAIVIERLGTFGQSHGNRIRRSLSQLAALGMIAKISLPKHDPDSGERDYLKAFRPLRLEEFTRMDDVQALRNVLSTGVDQRHYFFEAQLDYETSERSRAGGMFQVISLEDDEGKNFTHLVDQGQHYASLDDVRVDIARSLKVDAEQIELEAV</sequence>
<keyword evidence="2" id="KW-0680">Restriction system</keyword>
<evidence type="ECO:0000313" key="6">
    <source>
        <dbReference type="EMBL" id="SEI02179.1"/>
    </source>
</evidence>
<gene>
    <name evidence="6" type="ORF">SAMN05216581_1309</name>
</gene>
<dbReference type="GO" id="GO:0009307">
    <property type="term" value="P:DNA restriction-modification system"/>
    <property type="evidence" value="ECO:0007669"/>
    <property type="project" value="UniProtKB-KW"/>
</dbReference>
<evidence type="ECO:0000256" key="2">
    <source>
        <dbReference type="ARBA" id="ARBA00022747"/>
    </source>
</evidence>
<organism evidence="6 7">
    <name type="scientific">Pseudomonas asplenii</name>
    <dbReference type="NCBI Taxonomy" id="53407"/>
    <lineage>
        <taxon>Bacteria</taxon>
        <taxon>Pseudomonadati</taxon>
        <taxon>Pseudomonadota</taxon>
        <taxon>Gammaproteobacteria</taxon>
        <taxon>Pseudomonadales</taxon>
        <taxon>Pseudomonadaceae</taxon>
        <taxon>Pseudomonas</taxon>
    </lineage>
</organism>
<evidence type="ECO:0000256" key="3">
    <source>
        <dbReference type="ARBA" id="ARBA00023125"/>
    </source>
</evidence>
<dbReference type="Gene3D" id="3.90.220.20">
    <property type="entry name" value="DNA methylase specificity domains"/>
    <property type="match status" value="2"/>
</dbReference>
<accession>A0A1H6MKC4</accession>
<feature type="coiled-coil region" evidence="4">
    <location>
        <begin position="158"/>
        <end position="185"/>
    </location>
</feature>
<dbReference type="InterPro" id="IPR052021">
    <property type="entry name" value="Type-I_RS_S_subunit"/>
</dbReference>
<evidence type="ECO:0000313" key="7">
    <source>
        <dbReference type="Proteomes" id="UP000182272"/>
    </source>
</evidence>
<dbReference type="Pfam" id="PF01420">
    <property type="entry name" value="Methylase_S"/>
    <property type="match status" value="2"/>
</dbReference>
<dbReference type="Proteomes" id="UP000182272">
    <property type="component" value="Chromosome I"/>
</dbReference>
<keyword evidence="4" id="KW-0175">Coiled coil</keyword>
<evidence type="ECO:0000256" key="4">
    <source>
        <dbReference type="SAM" id="Coils"/>
    </source>
</evidence>
<dbReference type="CDD" id="cd16961">
    <property type="entry name" value="RMtype1_S_TRD-CR_like"/>
    <property type="match status" value="1"/>
</dbReference>
<dbReference type="PANTHER" id="PTHR30408">
    <property type="entry name" value="TYPE-1 RESTRICTION ENZYME ECOKI SPECIFICITY PROTEIN"/>
    <property type="match status" value="1"/>
</dbReference>
<dbReference type="RefSeq" id="WP_019361842.1">
    <property type="nucleotide sequence ID" value="NZ_LT629972.1"/>
</dbReference>
<dbReference type="EMBL" id="LT629972">
    <property type="protein sequence ID" value="SEI02179.1"/>
    <property type="molecule type" value="Genomic_DNA"/>
</dbReference>
<dbReference type="REBASE" id="166011">
    <property type="entry name" value="S.Pfu2158ORF1308P"/>
</dbReference>
<proteinExistence type="inferred from homology"/>
<dbReference type="SUPFAM" id="SSF116734">
    <property type="entry name" value="DNA methylase specificity domain"/>
    <property type="match status" value="2"/>
</dbReference>
<dbReference type="AlphaFoldDB" id="A0A1H6MKC4"/>